<feature type="non-terminal residue" evidence="2">
    <location>
        <position position="1"/>
    </location>
</feature>
<dbReference type="Proteomes" id="UP000789572">
    <property type="component" value="Unassembled WGS sequence"/>
</dbReference>
<sequence length="134" mass="15297">TITLSSLTITITLIIIRLLKVMESSLAQQRSAIRQLWANNVRKPKVLSEMTGVPLSTVYRYVAQLKKYGKLEPLPRSGRPRILSPKKRRQLGRMVQADNYTNSQELATKLIESNPGLNVSRSTISRELSRLHWK</sequence>
<gene>
    <name evidence="2" type="ORF">POCULU_LOCUS10665</name>
</gene>
<dbReference type="SUPFAM" id="SSF46689">
    <property type="entry name" value="Homeodomain-like"/>
    <property type="match status" value="1"/>
</dbReference>
<protein>
    <submittedName>
        <fullName evidence="2">6503_t:CDS:1</fullName>
    </submittedName>
</protein>
<dbReference type="AlphaFoldDB" id="A0A9N9HDA3"/>
<evidence type="ECO:0000313" key="2">
    <source>
        <dbReference type="EMBL" id="CAG8665197.1"/>
    </source>
</evidence>
<proteinExistence type="predicted"/>
<feature type="non-terminal residue" evidence="2">
    <location>
        <position position="134"/>
    </location>
</feature>
<reference evidence="2" key="1">
    <citation type="submission" date="2021-06" db="EMBL/GenBank/DDBJ databases">
        <authorList>
            <person name="Kallberg Y."/>
            <person name="Tangrot J."/>
            <person name="Rosling A."/>
        </authorList>
    </citation>
    <scope>NUCLEOTIDE SEQUENCE</scope>
    <source>
        <strain evidence="2">IA702</strain>
    </source>
</reference>
<evidence type="ECO:0000256" key="1">
    <source>
        <dbReference type="SAM" id="SignalP"/>
    </source>
</evidence>
<dbReference type="InterPro" id="IPR009057">
    <property type="entry name" value="Homeodomain-like_sf"/>
</dbReference>
<comment type="caution">
    <text evidence="2">The sequence shown here is derived from an EMBL/GenBank/DDBJ whole genome shotgun (WGS) entry which is preliminary data.</text>
</comment>
<accession>A0A9N9HDA3</accession>
<feature type="chain" id="PRO_5040187875" evidence="1">
    <location>
        <begin position="28"/>
        <end position="134"/>
    </location>
</feature>
<dbReference type="Pfam" id="PF13565">
    <property type="entry name" value="HTH_32"/>
    <property type="match status" value="1"/>
</dbReference>
<dbReference type="OrthoDB" id="2340156at2759"/>
<name>A0A9N9HDA3_9GLOM</name>
<feature type="signal peptide" evidence="1">
    <location>
        <begin position="1"/>
        <end position="27"/>
    </location>
</feature>
<keyword evidence="1" id="KW-0732">Signal</keyword>
<keyword evidence="3" id="KW-1185">Reference proteome</keyword>
<dbReference type="EMBL" id="CAJVPJ010005959">
    <property type="protein sequence ID" value="CAG8665197.1"/>
    <property type="molecule type" value="Genomic_DNA"/>
</dbReference>
<organism evidence="2 3">
    <name type="scientific">Paraglomus occultum</name>
    <dbReference type="NCBI Taxonomy" id="144539"/>
    <lineage>
        <taxon>Eukaryota</taxon>
        <taxon>Fungi</taxon>
        <taxon>Fungi incertae sedis</taxon>
        <taxon>Mucoromycota</taxon>
        <taxon>Glomeromycotina</taxon>
        <taxon>Glomeromycetes</taxon>
        <taxon>Paraglomerales</taxon>
        <taxon>Paraglomeraceae</taxon>
        <taxon>Paraglomus</taxon>
    </lineage>
</organism>
<evidence type="ECO:0000313" key="3">
    <source>
        <dbReference type="Proteomes" id="UP000789572"/>
    </source>
</evidence>